<dbReference type="PANTHER" id="PTHR30473:SF1">
    <property type="entry name" value="PHOH-LIKE PROTEIN"/>
    <property type="match status" value="1"/>
</dbReference>
<protein>
    <recommendedName>
        <fullName evidence="6">PhoH-like protein</fullName>
    </recommendedName>
</protein>
<dbReference type="GO" id="GO:0005524">
    <property type="term" value="F:ATP binding"/>
    <property type="evidence" value="ECO:0007669"/>
    <property type="project" value="UniProtKB-KW"/>
</dbReference>
<dbReference type="InterPro" id="IPR051451">
    <property type="entry name" value="PhoH2-like"/>
</dbReference>
<organism evidence="8">
    <name type="scientific">Dinoroseobacter phage vB_DshS_R26L</name>
    <dbReference type="NCBI Taxonomy" id="3161158"/>
    <lineage>
        <taxon>Viruses</taxon>
        <taxon>Duplodnaviria</taxon>
        <taxon>Heunggongvirae</taxon>
        <taxon>Uroviricota</taxon>
        <taxon>Caudoviricetes</taxon>
        <taxon>Nanhaivirus</taxon>
    </lineage>
</organism>
<dbReference type="Gene3D" id="3.40.50.300">
    <property type="entry name" value="P-loop containing nucleotide triphosphate hydrolases"/>
    <property type="match status" value="1"/>
</dbReference>
<comment type="subcellular location">
    <subcellularLocation>
        <location evidence="1">Cytoplasm</location>
    </subcellularLocation>
</comment>
<name>A0AAU7VH09_9CAUD</name>
<keyword evidence="5" id="KW-0067">ATP-binding</keyword>
<evidence type="ECO:0000256" key="6">
    <source>
        <dbReference type="ARBA" id="ARBA00039970"/>
    </source>
</evidence>
<dbReference type="EMBL" id="PP882867">
    <property type="protein sequence ID" value="XBW75410.1"/>
    <property type="molecule type" value="Genomic_DNA"/>
</dbReference>
<evidence type="ECO:0000256" key="2">
    <source>
        <dbReference type="ARBA" id="ARBA00010393"/>
    </source>
</evidence>
<evidence type="ECO:0000256" key="1">
    <source>
        <dbReference type="ARBA" id="ARBA00004496"/>
    </source>
</evidence>
<proteinExistence type="inferred from homology"/>
<reference evidence="8" key="1">
    <citation type="submission" date="2024-06" db="EMBL/GenBank/DDBJ databases">
        <authorList>
            <person name="Lu L."/>
            <person name="Wei N."/>
            <person name="Zhang R."/>
        </authorList>
    </citation>
    <scope>NUCLEOTIDE SEQUENCE</scope>
</reference>
<gene>
    <name evidence="8" type="ORF">vBDshSR26L_95</name>
</gene>
<feature type="domain" description="PhoH-like protein" evidence="7">
    <location>
        <begin position="21"/>
        <end position="224"/>
    </location>
</feature>
<dbReference type="InterPro" id="IPR027417">
    <property type="entry name" value="P-loop_NTPase"/>
</dbReference>
<dbReference type="InterPro" id="IPR003714">
    <property type="entry name" value="PhoH"/>
</dbReference>
<evidence type="ECO:0000256" key="4">
    <source>
        <dbReference type="ARBA" id="ARBA00022741"/>
    </source>
</evidence>
<evidence type="ECO:0000256" key="3">
    <source>
        <dbReference type="ARBA" id="ARBA00022490"/>
    </source>
</evidence>
<evidence type="ECO:0000256" key="5">
    <source>
        <dbReference type="ARBA" id="ARBA00022840"/>
    </source>
</evidence>
<evidence type="ECO:0000313" key="8">
    <source>
        <dbReference type="EMBL" id="XBW75410.1"/>
    </source>
</evidence>
<dbReference type="SUPFAM" id="SSF52540">
    <property type="entry name" value="P-loop containing nucleoside triphosphate hydrolases"/>
    <property type="match status" value="1"/>
</dbReference>
<keyword evidence="4" id="KW-0547">Nucleotide-binding</keyword>
<sequence>MVKVSKRKQRQMERNWEPPQIETLTDRQATYLDILNNYDCCIAAGTAGTGKTYLACAWAGAQLHAKEFRQIVLTRPNVGVGRTLGMLPGRIEQKMAPWARPLEAAFKQQMSAARYEKAIQEKTIQIQPLEHIRGLTFDGAVMIIDEAQNTTPAEMKAFLTRIGEDTTVIICGDERQSDMHATENGLAWAIRAVDRGLVPDVGLVQFTPADVVRSELCKAWAEAFDILEAESEGAA</sequence>
<keyword evidence="3" id="KW-0963">Cytoplasm</keyword>
<evidence type="ECO:0000259" key="7">
    <source>
        <dbReference type="Pfam" id="PF02562"/>
    </source>
</evidence>
<dbReference type="PANTHER" id="PTHR30473">
    <property type="entry name" value="PROTEIN PHOH"/>
    <property type="match status" value="1"/>
</dbReference>
<accession>A0AAU7VH09</accession>
<dbReference type="Pfam" id="PF02562">
    <property type="entry name" value="PhoH"/>
    <property type="match status" value="1"/>
</dbReference>
<comment type="similarity">
    <text evidence="2">Belongs to the PhoH family.</text>
</comment>